<dbReference type="Proteomes" id="UP000597762">
    <property type="component" value="Unassembled WGS sequence"/>
</dbReference>
<dbReference type="InterPro" id="IPR013320">
    <property type="entry name" value="ConA-like_dom_sf"/>
</dbReference>
<keyword evidence="1" id="KW-0812">Transmembrane</keyword>
<dbReference type="InterPro" id="IPR000998">
    <property type="entry name" value="MAM_dom"/>
</dbReference>
<organism evidence="3 4">
    <name type="scientific">Acanthosepion pharaonis</name>
    <name type="common">Pharaoh cuttlefish</name>
    <name type="synonym">Sepia pharaonis</name>
    <dbReference type="NCBI Taxonomy" id="158019"/>
    <lineage>
        <taxon>Eukaryota</taxon>
        <taxon>Metazoa</taxon>
        <taxon>Spiralia</taxon>
        <taxon>Lophotrochozoa</taxon>
        <taxon>Mollusca</taxon>
        <taxon>Cephalopoda</taxon>
        <taxon>Coleoidea</taxon>
        <taxon>Decapodiformes</taxon>
        <taxon>Sepiida</taxon>
        <taxon>Sepiina</taxon>
        <taxon>Sepiidae</taxon>
        <taxon>Acanthosepion</taxon>
    </lineage>
</organism>
<keyword evidence="4" id="KW-1185">Reference proteome</keyword>
<reference evidence="3" key="1">
    <citation type="submission" date="2021-01" db="EMBL/GenBank/DDBJ databases">
        <authorList>
            <person name="Li R."/>
            <person name="Bekaert M."/>
        </authorList>
    </citation>
    <scope>NUCLEOTIDE SEQUENCE</scope>
    <source>
        <strain evidence="3">Farmed</strain>
    </source>
</reference>
<evidence type="ECO:0000313" key="4">
    <source>
        <dbReference type="Proteomes" id="UP000597762"/>
    </source>
</evidence>
<dbReference type="GO" id="GO:0016020">
    <property type="term" value="C:membrane"/>
    <property type="evidence" value="ECO:0007669"/>
    <property type="project" value="InterPro"/>
</dbReference>
<feature type="domain" description="MAM" evidence="2">
    <location>
        <begin position="111"/>
        <end position="239"/>
    </location>
</feature>
<dbReference type="AlphaFoldDB" id="A0A812BQA2"/>
<keyword evidence="1" id="KW-1133">Transmembrane helix</keyword>
<proteinExistence type="predicted"/>
<accession>A0A812BQA2</accession>
<protein>
    <recommendedName>
        <fullName evidence="2">MAM domain-containing protein</fullName>
    </recommendedName>
</protein>
<comment type="caution">
    <text evidence="3">The sequence shown here is derived from an EMBL/GenBank/DDBJ whole genome shotgun (WGS) entry which is preliminary data.</text>
</comment>
<feature type="transmembrane region" description="Helical" evidence="1">
    <location>
        <begin position="49"/>
        <end position="67"/>
    </location>
</feature>
<dbReference type="PANTHER" id="PTHR23282">
    <property type="entry name" value="APICAL ENDOSOMAL GLYCOPROTEIN PRECURSOR"/>
    <property type="match status" value="1"/>
</dbReference>
<evidence type="ECO:0000259" key="2">
    <source>
        <dbReference type="PROSITE" id="PS50060"/>
    </source>
</evidence>
<dbReference type="PROSITE" id="PS50060">
    <property type="entry name" value="MAM_2"/>
    <property type="match status" value="1"/>
</dbReference>
<dbReference type="Pfam" id="PF00629">
    <property type="entry name" value="MAM"/>
    <property type="match status" value="1"/>
</dbReference>
<dbReference type="SUPFAM" id="SSF49899">
    <property type="entry name" value="Concanavalin A-like lectins/glucanases"/>
    <property type="match status" value="1"/>
</dbReference>
<keyword evidence="1" id="KW-0472">Membrane</keyword>
<evidence type="ECO:0000256" key="1">
    <source>
        <dbReference type="SAM" id="Phobius"/>
    </source>
</evidence>
<dbReference type="PANTHER" id="PTHR23282:SF101">
    <property type="entry name" value="MAM DOMAIN-CONTAINING PROTEIN"/>
    <property type="match status" value="1"/>
</dbReference>
<dbReference type="InterPro" id="IPR051560">
    <property type="entry name" value="MAM_domain-containing"/>
</dbReference>
<name>A0A812BQA2_ACAPH</name>
<dbReference type="Gene3D" id="2.60.120.200">
    <property type="match status" value="1"/>
</dbReference>
<feature type="transmembrane region" description="Helical" evidence="1">
    <location>
        <begin position="246"/>
        <end position="268"/>
    </location>
</feature>
<gene>
    <name evidence="3" type="ORF">SPHA_24843</name>
</gene>
<evidence type="ECO:0000313" key="3">
    <source>
        <dbReference type="EMBL" id="CAE1245717.1"/>
    </source>
</evidence>
<dbReference type="CDD" id="cd06263">
    <property type="entry name" value="MAM"/>
    <property type="match status" value="1"/>
</dbReference>
<dbReference type="SMART" id="SM00137">
    <property type="entry name" value="MAM"/>
    <property type="match status" value="1"/>
</dbReference>
<dbReference type="OrthoDB" id="412155at2759"/>
<feature type="transmembrane region" description="Helical" evidence="1">
    <location>
        <begin position="274"/>
        <end position="294"/>
    </location>
</feature>
<sequence length="296" mass="33217">MNGVGVGILRVVIAFATGGNNTLWELNRDQGNDWLFGQAPIKSPTSYKVFQSTILFVSSSFSLSLSLPPTSLFLTVCLPITFFFLPLSSSLFLFLVCLPNHFSFFFLTAGLNCTFDIGMCGWSQDTQDNFDWVENKGRTLVSGTGPSRDHNSNGTGFYLYIPKKNHYSNGKARLISPLMRPNGLQCFTVWYHMYGSDITTFNVYIFTGPKLGNPVFHRYGTKANKWLRADIQFSSRSPYNTENLSFSLLSLTGFLCLLSLSLTFWFSMSLSLSLSLWFSLSLSLSLWFSLSLSLSF</sequence>
<dbReference type="EMBL" id="CAHIKZ030000934">
    <property type="protein sequence ID" value="CAE1245717.1"/>
    <property type="molecule type" value="Genomic_DNA"/>
</dbReference>